<organism evidence="8">
    <name type="scientific">marine metagenome</name>
    <dbReference type="NCBI Taxonomy" id="408172"/>
    <lineage>
        <taxon>unclassified sequences</taxon>
        <taxon>metagenomes</taxon>
        <taxon>ecological metagenomes</taxon>
    </lineage>
</organism>
<sequence length="116" mass="13024">MSAEASYQLTDVEPPETGQINETSLNGRDLVVWRTEKGELCAMEARCPHQWTHLAHEGVVEGEEIICTTHFWRFSMTGEGCKENVKGRRDPKGSIEVIPCYEQDGKIWIAKSGGED</sequence>
<evidence type="ECO:0000259" key="7">
    <source>
        <dbReference type="PROSITE" id="PS51296"/>
    </source>
</evidence>
<dbReference type="AlphaFoldDB" id="A0A382KKF8"/>
<dbReference type="Pfam" id="PF00355">
    <property type="entry name" value="Rieske"/>
    <property type="match status" value="1"/>
</dbReference>
<feature type="domain" description="Rieske" evidence="7">
    <location>
        <begin position="7"/>
        <end position="109"/>
    </location>
</feature>
<dbReference type="InterPro" id="IPR050584">
    <property type="entry name" value="Cholesterol_7-desaturase"/>
</dbReference>
<evidence type="ECO:0000256" key="2">
    <source>
        <dbReference type="ARBA" id="ARBA00022723"/>
    </source>
</evidence>
<evidence type="ECO:0000256" key="4">
    <source>
        <dbReference type="ARBA" id="ARBA00023004"/>
    </source>
</evidence>
<evidence type="ECO:0000313" key="8">
    <source>
        <dbReference type="EMBL" id="SVC24085.1"/>
    </source>
</evidence>
<evidence type="ECO:0000256" key="5">
    <source>
        <dbReference type="ARBA" id="ARBA00023014"/>
    </source>
</evidence>
<name>A0A382KKF8_9ZZZZ</name>
<evidence type="ECO:0000256" key="6">
    <source>
        <dbReference type="SAM" id="MobiDB-lite"/>
    </source>
</evidence>
<keyword evidence="1" id="KW-0001">2Fe-2S</keyword>
<evidence type="ECO:0000256" key="1">
    <source>
        <dbReference type="ARBA" id="ARBA00022714"/>
    </source>
</evidence>
<dbReference type="GO" id="GO:0046872">
    <property type="term" value="F:metal ion binding"/>
    <property type="evidence" value="ECO:0007669"/>
    <property type="project" value="UniProtKB-KW"/>
</dbReference>
<proteinExistence type="predicted"/>
<dbReference type="PANTHER" id="PTHR21266:SF60">
    <property type="entry name" value="3-KETOSTEROID-9-ALPHA-MONOOXYGENASE, OXYGENASE COMPONENT"/>
    <property type="match status" value="1"/>
</dbReference>
<dbReference type="InterPro" id="IPR017941">
    <property type="entry name" value="Rieske_2Fe-2S"/>
</dbReference>
<dbReference type="GO" id="GO:0051537">
    <property type="term" value="F:2 iron, 2 sulfur cluster binding"/>
    <property type="evidence" value="ECO:0007669"/>
    <property type="project" value="UniProtKB-KW"/>
</dbReference>
<keyword evidence="4" id="KW-0408">Iron</keyword>
<accession>A0A382KKF8</accession>
<reference evidence="8" key="1">
    <citation type="submission" date="2018-05" db="EMBL/GenBank/DDBJ databases">
        <authorList>
            <person name="Lanie J.A."/>
            <person name="Ng W.-L."/>
            <person name="Kazmierczak K.M."/>
            <person name="Andrzejewski T.M."/>
            <person name="Davidsen T.M."/>
            <person name="Wayne K.J."/>
            <person name="Tettelin H."/>
            <person name="Glass J.I."/>
            <person name="Rusch D."/>
            <person name="Podicherti R."/>
            <person name="Tsui H.-C.T."/>
            <person name="Winkler M.E."/>
        </authorList>
    </citation>
    <scope>NUCLEOTIDE SEQUENCE</scope>
</reference>
<feature type="region of interest" description="Disordered" evidence="6">
    <location>
        <begin position="1"/>
        <end position="22"/>
    </location>
</feature>
<dbReference type="InterPro" id="IPR036922">
    <property type="entry name" value="Rieske_2Fe-2S_sf"/>
</dbReference>
<dbReference type="EMBL" id="UINC01080809">
    <property type="protein sequence ID" value="SVC24085.1"/>
    <property type="molecule type" value="Genomic_DNA"/>
</dbReference>
<keyword evidence="2" id="KW-0479">Metal-binding</keyword>
<dbReference type="GO" id="GO:0016491">
    <property type="term" value="F:oxidoreductase activity"/>
    <property type="evidence" value="ECO:0007669"/>
    <property type="project" value="UniProtKB-KW"/>
</dbReference>
<dbReference type="PANTHER" id="PTHR21266">
    <property type="entry name" value="IRON-SULFUR DOMAIN CONTAINING PROTEIN"/>
    <property type="match status" value="1"/>
</dbReference>
<dbReference type="Gene3D" id="2.102.10.10">
    <property type="entry name" value="Rieske [2Fe-2S] iron-sulphur domain"/>
    <property type="match status" value="1"/>
</dbReference>
<keyword evidence="3" id="KW-0560">Oxidoreductase</keyword>
<evidence type="ECO:0000256" key="3">
    <source>
        <dbReference type="ARBA" id="ARBA00023002"/>
    </source>
</evidence>
<protein>
    <recommendedName>
        <fullName evidence="7">Rieske domain-containing protein</fullName>
    </recommendedName>
</protein>
<dbReference type="SUPFAM" id="SSF50022">
    <property type="entry name" value="ISP domain"/>
    <property type="match status" value="1"/>
</dbReference>
<keyword evidence="5" id="KW-0411">Iron-sulfur</keyword>
<gene>
    <name evidence="8" type="ORF">METZ01_LOCUS276939</name>
</gene>
<dbReference type="PROSITE" id="PS51296">
    <property type="entry name" value="RIESKE"/>
    <property type="match status" value="1"/>
</dbReference>